<evidence type="ECO:0000313" key="2">
    <source>
        <dbReference type="Proteomes" id="UP001487740"/>
    </source>
</evidence>
<evidence type="ECO:0000313" key="1">
    <source>
        <dbReference type="EMBL" id="KAK8385058.1"/>
    </source>
</evidence>
<evidence type="ECO:0008006" key="3">
    <source>
        <dbReference type="Google" id="ProtNLM"/>
    </source>
</evidence>
<reference evidence="1 2" key="1">
    <citation type="submission" date="2023-03" db="EMBL/GenBank/DDBJ databases">
        <title>High-quality genome of Scylla paramamosain provides insights in environmental adaptation.</title>
        <authorList>
            <person name="Zhang L."/>
        </authorList>
    </citation>
    <scope>NUCLEOTIDE SEQUENCE [LARGE SCALE GENOMIC DNA]</scope>
    <source>
        <strain evidence="1">LZ_2023a</strain>
        <tissue evidence="1">Muscle</tissue>
    </source>
</reference>
<protein>
    <recommendedName>
        <fullName evidence="3">Reverse transcriptase domain-containing protein</fullName>
    </recommendedName>
</protein>
<name>A0AAW0TCM9_SCYPA</name>
<dbReference type="EMBL" id="JARAKH010000033">
    <property type="protein sequence ID" value="KAK8385058.1"/>
    <property type="molecule type" value="Genomic_DNA"/>
</dbReference>
<dbReference type="AlphaFoldDB" id="A0AAW0TCM9"/>
<dbReference type="Proteomes" id="UP001487740">
    <property type="component" value="Unassembled WGS sequence"/>
</dbReference>
<keyword evidence="2" id="KW-1185">Reference proteome</keyword>
<comment type="caution">
    <text evidence="1">The sequence shown here is derived from an EMBL/GenBank/DDBJ whole genome shotgun (WGS) entry which is preliminary data.</text>
</comment>
<organism evidence="1 2">
    <name type="scientific">Scylla paramamosain</name>
    <name type="common">Mud crab</name>
    <dbReference type="NCBI Taxonomy" id="85552"/>
    <lineage>
        <taxon>Eukaryota</taxon>
        <taxon>Metazoa</taxon>
        <taxon>Ecdysozoa</taxon>
        <taxon>Arthropoda</taxon>
        <taxon>Crustacea</taxon>
        <taxon>Multicrustacea</taxon>
        <taxon>Malacostraca</taxon>
        <taxon>Eumalacostraca</taxon>
        <taxon>Eucarida</taxon>
        <taxon>Decapoda</taxon>
        <taxon>Pleocyemata</taxon>
        <taxon>Brachyura</taxon>
        <taxon>Eubrachyura</taxon>
        <taxon>Portunoidea</taxon>
        <taxon>Portunidae</taxon>
        <taxon>Portuninae</taxon>
        <taxon>Scylla</taxon>
    </lineage>
</organism>
<proteinExistence type="predicted"/>
<accession>A0AAW0TCM9</accession>
<gene>
    <name evidence="1" type="ORF">O3P69_012090</name>
</gene>
<sequence>MSREQLADRRHQDLIEAVRLRNQETLVALNAAWQSPSTTSWGAQTCSQRLMPTSLIPRLQDFCPLFAPHNYGNAFQYQQEMARLQPPSQGTALVDFITGNLDHLMTVHQCDNIIILGNLNPPGIRNTFNSLLVVFDLHNHITFPTHLFGSSLNPMVMDFSLPQGALLIIGSHWELRSQGSLHQDAPEETSGQENHLHPLAVGGGVSQGSVLRPLLWNVYINDLLSLVPKSMVYVDDITMALAFNPGMEDSTTSHLNTTLRHIEE</sequence>